<accession>A0A6M5YI73</accession>
<keyword evidence="1" id="KW-0472">Membrane</keyword>
<keyword evidence="1" id="KW-1133">Transmembrane helix</keyword>
<dbReference type="EMBL" id="CP053452">
    <property type="protein sequence ID" value="QJW92662.1"/>
    <property type="molecule type" value="Genomic_DNA"/>
</dbReference>
<evidence type="ECO:0000313" key="3">
    <source>
        <dbReference type="Proteomes" id="UP000503447"/>
    </source>
</evidence>
<dbReference type="KEGG" id="ftj:FTUN_0159"/>
<reference evidence="3" key="1">
    <citation type="submission" date="2020-05" db="EMBL/GenBank/DDBJ databases">
        <title>Frigoriglobus tundricola gen. nov., sp. nov., a psychrotolerant cellulolytic planctomycete of the family Gemmataceae with two divergent copies of 16S rRNA gene.</title>
        <authorList>
            <person name="Kulichevskaya I.S."/>
            <person name="Ivanova A.A."/>
            <person name="Naumoff D.G."/>
            <person name="Beletsky A.V."/>
            <person name="Rijpstra W.I.C."/>
            <person name="Sinninghe Damste J.S."/>
            <person name="Mardanov A.V."/>
            <person name="Ravin N.V."/>
            <person name="Dedysh S.N."/>
        </authorList>
    </citation>
    <scope>NUCLEOTIDE SEQUENCE [LARGE SCALE GENOMIC DNA]</scope>
    <source>
        <strain evidence="3">PL17</strain>
    </source>
</reference>
<keyword evidence="3" id="KW-1185">Reference proteome</keyword>
<evidence type="ECO:0000313" key="2">
    <source>
        <dbReference type="EMBL" id="QJW92662.1"/>
    </source>
</evidence>
<protein>
    <submittedName>
        <fullName evidence="2">Uncharacterized protein</fullName>
    </submittedName>
</protein>
<name>A0A6M5YI73_9BACT</name>
<dbReference type="AlphaFoldDB" id="A0A6M5YI73"/>
<proteinExistence type="predicted"/>
<dbReference type="RefSeq" id="WP_171469021.1">
    <property type="nucleotide sequence ID" value="NZ_CP053452.2"/>
</dbReference>
<sequence>MILAAMIAYYVVAIGLIVLVGYVTYRQGVRRMQAASEAAMARMQAEFGRFPPLEPYVREPLTGDLLQGETEARLAVSIVPTPNTPPEQVAVLSLRLFEVLNKIALANGGAGLSAESHRINV</sequence>
<evidence type="ECO:0000256" key="1">
    <source>
        <dbReference type="SAM" id="Phobius"/>
    </source>
</evidence>
<feature type="transmembrane region" description="Helical" evidence="1">
    <location>
        <begin position="6"/>
        <end position="25"/>
    </location>
</feature>
<gene>
    <name evidence="2" type="ORF">FTUN_0159</name>
</gene>
<dbReference type="Proteomes" id="UP000503447">
    <property type="component" value="Chromosome"/>
</dbReference>
<keyword evidence="1" id="KW-0812">Transmembrane</keyword>
<organism evidence="2 3">
    <name type="scientific">Frigoriglobus tundricola</name>
    <dbReference type="NCBI Taxonomy" id="2774151"/>
    <lineage>
        <taxon>Bacteria</taxon>
        <taxon>Pseudomonadati</taxon>
        <taxon>Planctomycetota</taxon>
        <taxon>Planctomycetia</taxon>
        <taxon>Gemmatales</taxon>
        <taxon>Gemmataceae</taxon>
        <taxon>Frigoriglobus</taxon>
    </lineage>
</organism>